<dbReference type="HOGENOM" id="CLU_3128222_0_0_1"/>
<reference evidence="1" key="1">
    <citation type="journal article" date="2011" name="PLoS Biol.">
        <title>Gene gain and loss during evolution of obligate parasitism in the white rust pathogen of Arabidopsis thaliana.</title>
        <authorList>
            <person name="Kemen E."/>
            <person name="Gardiner A."/>
            <person name="Schultz-Larsen T."/>
            <person name="Kemen A.C."/>
            <person name="Balmuth A.L."/>
            <person name="Robert-Seilaniantz A."/>
            <person name="Bailey K."/>
            <person name="Holub E."/>
            <person name="Studholme D.J."/>
            <person name="Maclean D."/>
            <person name="Jones J.D."/>
        </authorList>
    </citation>
    <scope>NUCLEOTIDE SEQUENCE</scope>
</reference>
<dbReference type="AlphaFoldDB" id="F0WUT4"/>
<sequence>MYFAATRRGWVFSHSGRRNIRKYDVLMSLPMYFTTISDFRAIIEMSAPFL</sequence>
<protein>
    <submittedName>
        <fullName evidence="1">AlNc14C278G10082 protein</fullName>
    </submittedName>
</protein>
<dbReference type="EMBL" id="FR824323">
    <property type="protein sequence ID" value="CCA25170.1"/>
    <property type="molecule type" value="Genomic_DNA"/>
</dbReference>
<reference evidence="1" key="2">
    <citation type="submission" date="2011-02" db="EMBL/GenBank/DDBJ databases">
        <authorList>
            <person name="MacLean D."/>
        </authorList>
    </citation>
    <scope>NUCLEOTIDE SEQUENCE</scope>
</reference>
<proteinExistence type="predicted"/>
<name>F0WUT4_9STRA</name>
<gene>
    <name evidence="1" type="primary">AlNc14C278G10082</name>
    <name evidence="1" type="ORF">ALNC14_113140</name>
</gene>
<evidence type="ECO:0000313" key="1">
    <source>
        <dbReference type="EMBL" id="CCA25170.1"/>
    </source>
</evidence>
<organism evidence="1">
    <name type="scientific">Albugo laibachii Nc14</name>
    <dbReference type="NCBI Taxonomy" id="890382"/>
    <lineage>
        <taxon>Eukaryota</taxon>
        <taxon>Sar</taxon>
        <taxon>Stramenopiles</taxon>
        <taxon>Oomycota</taxon>
        <taxon>Peronosporomycetes</taxon>
        <taxon>Albuginales</taxon>
        <taxon>Albuginaceae</taxon>
        <taxon>Albugo</taxon>
    </lineage>
</organism>
<accession>F0WUT4</accession>